<evidence type="ECO:0000313" key="2">
    <source>
        <dbReference type="EMBL" id="AFL94961.1"/>
    </source>
</evidence>
<evidence type="ECO:0008006" key="4">
    <source>
        <dbReference type="Google" id="ProtNLM"/>
    </source>
</evidence>
<keyword evidence="1" id="KW-0812">Transmembrane</keyword>
<dbReference type="STRING" id="163003.CL1_0756"/>
<proteinExistence type="predicted"/>
<evidence type="ECO:0000313" key="3">
    <source>
        <dbReference type="Proteomes" id="UP000006064"/>
    </source>
</evidence>
<dbReference type="AlphaFoldDB" id="I3ZTC7"/>
<accession>I3ZTC7</accession>
<name>I3ZTC7_THECF</name>
<dbReference type="HOGENOM" id="CLU_075238_0_0_2"/>
<keyword evidence="1" id="KW-0472">Membrane</keyword>
<gene>
    <name evidence="2" type="ORF">CL1_0756</name>
</gene>
<organism evidence="2 3">
    <name type="scientific">Thermococcus cleftensis (strain DSM 27260 / KACC 17922 / CL1)</name>
    <dbReference type="NCBI Taxonomy" id="163003"/>
    <lineage>
        <taxon>Archaea</taxon>
        <taxon>Methanobacteriati</taxon>
        <taxon>Methanobacteriota</taxon>
        <taxon>Thermococci</taxon>
        <taxon>Thermococcales</taxon>
        <taxon>Thermococcaceae</taxon>
        <taxon>Thermococcus</taxon>
    </lineage>
</organism>
<dbReference type="OrthoDB" id="86028at2157"/>
<keyword evidence="1" id="KW-1133">Transmembrane helix</keyword>
<dbReference type="KEGG" id="thm:CL1_0756"/>
<dbReference type="RefSeq" id="WP_014788597.1">
    <property type="nucleotide sequence ID" value="NC_018015.1"/>
</dbReference>
<feature type="transmembrane region" description="Helical" evidence="1">
    <location>
        <begin position="242"/>
        <end position="260"/>
    </location>
</feature>
<dbReference type="EMBL" id="CP003651">
    <property type="protein sequence ID" value="AFL94961.1"/>
    <property type="molecule type" value="Genomic_DNA"/>
</dbReference>
<sequence length="340" mass="38580">MNKKSVAKFIGRKEVLGVFLILFMVFAFYSVKLMSASPYVVTTQRVGTYSEEGTLKHEAYLEPNDLYGYRVTMDEYPIPLVDRFLLIYDYRSSPPLKEGSYHILVKAEYYVNKGSDEVVLWEEKLFDERGNLTGGAFTSEYVLDMKDFSNTSNRITSELGVRRLKNRITIETTVTGTGTVGDRKITESFDHSVELIRDPTAELYYFTDTSKAEKRALTETLRTEKEASVLGFSGNLGTAQTASTVLAALMLIPLLGYVYISRKPKDELAGIRGYMVKGAPEKVEKVVTLKTPKDLETTFELIDRPILHYREGDEEVYAIIDDGVSYEYRKLLPEKEKEAS</sequence>
<protein>
    <recommendedName>
        <fullName evidence="4">DUF5305 domain-containing protein</fullName>
    </recommendedName>
</protein>
<evidence type="ECO:0000256" key="1">
    <source>
        <dbReference type="SAM" id="Phobius"/>
    </source>
</evidence>
<dbReference type="Proteomes" id="UP000006064">
    <property type="component" value="Chromosome"/>
</dbReference>
<keyword evidence="3" id="KW-1185">Reference proteome</keyword>
<reference evidence="2 3" key="1">
    <citation type="journal article" date="2012" name="J. Bacteriol.">
        <title>Complete Genome Sequence of the Hyperthermophilic Archaeon Thermococcus sp. Strain CL1, Isolated from a Paralvinella sp. Polychaete Worm Collected from a Hydrothermal Vent.</title>
        <authorList>
            <person name="Jung J.H."/>
            <person name="Holden J.F."/>
            <person name="Seo D.H."/>
            <person name="Park K.H."/>
            <person name="Shin H."/>
            <person name="Ryu S."/>
            <person name="Lee J.H."/>
            <person name="Park C.S."/>
        </authorList>
    </citation>
    <scope>NUCLEOTIDE SEQUENCE [LARGE SCALE GENOMIC DNA]</scope>
    <source>
        <strain evidence="3">DSM 27260 / KACC 17922 / CL1</strain>
    </source>
</reference>
<dbReference type="InterPro" id="IPR035185">
    <property type="entry name" value="DUF5305"/>
</dbReference>
<dbReference type="GeneID" id="13038453"/>
<dbReference type="Pfam" id="PF17231">
    <property type="entry name" value="DUF5305"/>
    <property type="match status" value="1"/>
</dbReference>